<feature type="signal peptide" evidence="2">
    <location>
        <begin position="1"/>
        <end position="20"/>
    </location>
</feature>
<comment type="caution">
    <text evidence="3">The sequence shown here is derived from an EMBL/GenBank/DDBJ whole genome shotgun (WGS) entry which is preliminary data.</text>
</comment>
<sequence length="308" mass="32974">MHKSKYIAMIAAAAMALTLAGCGGKGGELIEVTPTPMATPTPTVVPATVTPLPTSTPAPKMIGTKTAQAKFIYLSNSLQSDIRELYLRTSGNEDGDWGKNLISMESSIKAAEQVQMYYGGETSSSTTESGDSSESTSDSTSANYDMKLVTADGNSYEIYSVNFGDMEKASLMLDDSTSSVYLRYMSLSTKKETDTRGNSVETSDSSDESSEDSSSSDSSSSDSSDSYDSSSDSSSDSYDNSYDSNDDSSYDSSYDDSSDSSDDYNDGSYDDSYDGSYDDSYDDSSYDDGGYADEGYDTDESSSSDWDY</sequence>
<evidence type="ECO:0008006" key="5">
    <source>
        <dbReference type="Google" id="ProtNLM"/>
    </source>
</evidence>
<keyword evidence="4" id="KW-1185">Reference proteome</keyword>
<name>A0ABV1AL17_9FIRM</name>
<proteinExistence type="predicted"/>
<feature type="chain" id="PRO_5046788908" description="Prokaryotic membrane lipoprotein lipid attachment site profile" evidence="2">
    <location>
        <begin position="21"/>
        <end position="308"/>
    </location>
</feature>
<dbReference type="Proteomes" id="UP001446032">
    <property type="component" value="Unassembled WGS sequence"/>
</dbReference>
<evidence type="ECO:0000256" key="2">
    <source>
        <dbReference type="SAM" id="SignalP"/>
    </source>
</evidence>
<feature type="compositionally biased region" description="Low complexity" evidence="1">
    <location>
        <begin position="212"/>
        <end position="243"/>
    </location>
</feature>
<evidence type="ECO:0000313" key="3">
    <source>
        <dbReference type="EMBL" id="MEQ2357912.1"/>
    </source>
</evidence>
<protein>
    <recommendedName>
        <fullName evidence="5">Prokaryotic membrane lipoprotein lipid attachment site profile</fullName>
    </recommendedName>
</protein>
<reference evidence="3 4" key="1">
    <citation type="submission" date="2024-03" db="EMBL/GenBank/DDBJ databases">
        <title>Human intestinal bacterial collection.</title>
        <authorList>
            <person name="Pauvert C."/>
            <person name="Hitch T.C.A."/>
            <person name="Clavel T."/>
        </authorList>
    </citation>
    <scope>NUCLEOTIDE SEQUENCE [LARGE SCALE GENOMIC DNA]</scope>
    <source>
        <strain evidence="3 4">CLA-AA-H95</strain>
    </source>
</reference>
<evidence type="ECO:0000256" key="1">
    <source>
        <dbReference type="SAM" id="MobiDB-lite"/>
    </source>
</evidence>
<keyword evidence="2" id="KW-0732">Signal</keyword>
<gene>
    <name evidence="3" type="ORF">WMO75_06075</name>
</gene>
<feature type="region of interest" description="Disordered" evidence="1">
    <location>
        <begin position="190"/>
        <end position="308"/>
    </location>
</feature>
<evidence type="ECO:0000313" key="4">
    <source>
        <dbReference type="Proteomes" id="UP001446032"/>
    </source>
</evidence>
<dbReference type="EMBL" id="JBBMEI010000013">
    <property type="protein sequence ID" value="MEQ2357912.1"/>
    <property type="molecule type" value="Genomic_DNA"/>
</dbReference>
<feature type="compositionally biased region" description="Acidic residues" evidence="1">
    <location>
        <begin position="244"/>
        <end position="308"/>
    </location>
</feature>
<organism evidence="3 4">
    <name type="scientific">Blautia intestinihominis</name>
    <dbReference type="NCBI Taxonomy" id="3133152"/>
    <lineage>
        <taxon>Bacteria</taxon>
        <taxon>Bacillati</taxon>
        <taxon>Bacillota</taxon>
        <taxon>Clostridia</taxon>
        <taxon>Lachnospirales</taxon>
        <taxon>Lachnospiraceae</taxon>
        <taxon>Blautia</taxon>
    </lineage>
</organism>
<accession>A0ABV1AL17</accession>
<dbReference type="RefSeq" id="WP_227222509.1">
    <property type="nucleotide sequence ID" value="NZ_JBBMEI010000013.1"/>
</dbReference>
<dbReference type="PROSITE" id="PS51257">
    <property type="entry name" value="PROKAR_LIPOPROTEIN"/>
    <property type="match status" value="1"/>
</dbReference>
<feature type="region of interest" description="Disordered" evidence="1">
    <location>
        <begin position="120"/>
        <end position="141"/>
    </location>
</feature>